<dbReference type="SUPFAM" id="SSF100950">
    <property type="entry name" value="NagB/RpiA/CoA transferase-like"/>
    <property type="match status" value="1"/>
</dbReference>
<accession>A0A238UPU8</accession>
<dbReference type="RefSeq" id="WP_089334708.1">
    <property type="nucleotide sequence ID" value="NZ_FZNO01000001.1"/>
</dbReference>
<dbReference type="AlphaFoldDB" id="A0A238UPU8"/>
<dbReference type="Proteomes" id="UP000198403">
    <property type="component" value="Unassembled WGS sequence"/>
</dbReference>
<dbReference type="InterPro" id="IPR003741">
    <property type="entry name" value="LUD_dom"/>
</dbReference>
<dbReference type="InterPro" id="IPR037171">
    <property type="entry name" value="NagB/RpiA_transferase-like"/>
</dbReference>
<protein>
    <submittedName>
        <fullName evidence="2">L-lactate dehydrogenase complex protein LldG</fullName>
    </submittedName>
</protein>
<sequence>MSAREEILGRIRTALGADRPEPAAIPRDYRLTDGRTPAELLDVLTDRLEDYKATVVRCAPSDVAATVAGALRTALGEHAPGDVVVAPGVPADWRPDGAAQDDGRPAVALADYAATVAGVSVAIAETGTLVLDGSPVCGRRALSLLPDCLICVVPAEQVVGGVPEGLARLDPLAPLTMISGPSATSDIELQRVEGVHGPRTLLVVLVDG</sequence>
<dbReference type="EMBL" id="FZNO01000001">
    <property type="protein sequence ID" value="SNR24008.1"/>
    <property type="molecule type" value="Genomic_DNA"/>
</dbReference>
<evidence type="ECO:0000313" key="3">
    <source>
        <dbReference type="Proteomes" id="UP000198403"/>
    </source>
</evidence>
<dbReference type="Gene3D" id="3.40.50.10420">
    <property type="entry name" value="NagB/RpiA/CoA transferase-like"/>
    <property type="match status" value="1"/>
</dbReference>
<reference evidence="2 3" key="1">
    <citation type="submission" date="2017-06" db="EMBL/GenBank/DDBJ databases">
        <authorList>
            <person name="Kim H.J."/>
            <person name="Triplett B.A."/>
        </authorList>
    </citation>
    <scope>NUCLEOTIDE SEQUENCE [LARGE SCALE GENOMIC DNA]</scope>
    <source>
        <strain evidence="2 3">DSM 44272</strain>
    </source>
</reference>
<dbReference type="Pfam" id="PF02589">
    <property type="entry name" value="LUD_dom"/>
    <property type="match status" value="1"/>
</dbReference>
<evidence type="ECO:0000313" key="2">
    <source>
        <dbReference type="EMBL" id="SNR24008.1"/>
    </source>
</evidence>
<gene>
    <name evidence="2" type="ORF">SAMN06272737_101201</name>
</gene>
<dbReference type="PANTHER" id="PTHR43682">
    <property type="entry name" value="LACTATE UTILIZATION PROTEIN C"/>
    <property type="match status" value="1"/>
</dbReference>
<dbReference type="InterPro" id="IPR024185">
    <property type="entry name" value="FTHF_cligase-like_sf"/>
</dbReference>
<dbReference type="PANTHER" id="PTHR43682:SF1">
    <property type="entry name" value="LACTATE UTILIZATION PROTEIN C"/>
    <property type="match status" value="1"/>
</dbReference>
<evidence type="ECO:0000259" key="1">
    <source>
        <dbReference type="Pfam" id="PF02589"/>
    </source>
</evidence>
<keyword evidence="3" id="KW-1185">Reference proteome</keyword>
<feature type="domain" description="LUD" evidence="1">
    <location>
        <begin position="112"/>
        <end position="206"/>
    </location>
</feature>
<name>A0A238UPU8_9ACTN</name>
<proteinExistence type="predicted"/>
<dbReference type="OrthoDB" id="9794187at2"/>
<organism evidence="2 3">
    <name type="scientific">Blastococcus mobilis</name>
    <dbReference type="NCBI Taxonomy" id="1938746"/>
    <lineage>
        <taxon>Bacteria</taxon>
        <taxon>Bacillati</taxon>
        <taxon>Actinomycetota</taxon>
        <taxon>Actinomycetes</taxon>
        <taxon>Geodermatophilales</taxon>
        <taxon>Geodermatophilaceae</taxon>
        <taxon>Blastococcus</taxon>
    </lineage>
</organism>